<accession>A0A0G1U0V7</accession>
<sequence length="269" mass="29951">MATALQEWGKRLGERLINQPREAGEVYRTYIHPGDTVVVLGPSDSVFSDPTLCYVSRLLARGGRVLVADPQSSEHPIRDNAHREEITSTVGPVAGIGDVHKHLEDLRMFRMAGIPLAVPEWLGPTSGIHAIGCLDESVDAIVDHATVFIAGFGMHMYREYAEAVLRKGFRESHRVLKPGGVLLLQTHIVSYGDGVLPYKQYLPDFLDESGFSVEERRVQDAFTIDVSRQAWETLKEQWNGKYSNKFTGKLRLLAHAYPSPDLLVCTKKG</sequence>
<dbReference type="EMBL" id="LCOY01000021">
    <property type="protein sequence ID" value="KKU87664.1"/>
    <property type="molecule type" value="Genomic_DNA"/>
</dbReference>
<dbReference type="Proteomes" id="UP000034739">
    <property type="component" value="Unassembled WGS sequence"/>
</dbReference>
<protein>
    <submittedName>
        <fullName evidence="1">Uncharacterized protein</fullName>
    </submittedName>
</protein>
<dbReference type="SUPFAM" id="SSF53335">
    <property type="entry name" value="S-adenosyl-L-methionine-dependent methyltransferases"/>
    <property type="match status" value="1"/>
</dbReference>
<gene>
    <name evidence="1" type="ORF">UY16_C0021G0014</name>
</gene>
<comment type="caution">
    <text evidence="1">The sequence shown here is derived from an EMBL/GenBank/DDBJ whole genome shotgun (WGS) entry which is preliminary data.</text>
</comment>
<dbReference type="Gene3D" id="3.40.50.150">
    <property type="entry name" value="Vaccinia Virus protein VP39"/>
    <property type="match status" value="1"/>
</dbReference>
<dbReference type="AlphaFoldDB" id="A0A0G1U0V7"/>
<organism evidence="1 2">
    <name type="scientific">Candidatus Gottesmanbacteria bacterium GW2011_GWA2_47_9</name>
    <dbReference type="NCBI Taxonomy" id="1618445"/>
    <lineage>
        <taxon>Bacteria</taxon>
        <taxon>Candidatus Gottesmaniibacteriota</taxon>
    </lineage>
</organism>
<dbReference type="InterPro" id="IPR029063">
    <property type="entry name" value="SAM-dependent_MTases_sf"/>
</dbReference>
<evidence type="ECO:0000313" key="2">
    <source>
        <dbReference type="Proteomes" id="UP000034739"/>
    </source>
</evidence>
<evidence type="ECO:0000313" key="1">
    <source>
        <dbReference type="EMBL" id="KKU87664.1"/>
    </source>
</evidence>
<reference evidence="1 2" key="1">
    <citation type="journal article" date="2015" name="Nature">
        <title>rRNA introns, odd ribosomes, and small enigmatic genomes across a large radiation of phyla.</title>
        <authorList>
            <person name="Brown C.T."/>
            <person name="Hug L.A."/>
            <person name="Thomas B.C."/>
            <person name="Sharon I."/>
            <person name="Castelle C.J."/>
            <person name="Singh A."/>
            <person name="Wilkins M.J."/>
            <person name="Williams K.H."/>
            <person name="Banfield J.F."/>
        </authorList>
    </citation>
    <scope>NUCLEOTIDE SEQUENCE [LARGE SCALE GENOMIC DNA]</scope>
</reference>
<name>A0A0G1U0V7_9BACT</name>
<proteinExistence type="predicted"/>